<dbReference type="InterPro" id="IPR049450">
    <property type="entry name" value="ACOT8-like_C"/>
</dbReference>
<comment type="caution">
    <text evidence="5">The sequence shown here is derived from an EMBL/GenBank/DDBJ whole genome shotgun (WGS) entry which is preliminary data.</text>
</comment>
<sequence>MSTTGIYNAKPAAAILETKTKVKLVYTEGPKLVYEGLHPVETIKETVRGTYGGDFIAQGVNAAWESIGNRMDFQPHSLHAYYIKSGSQESVLRWEVFKVSDSRSFANRMLTAYQTHTNQLVFTMQISFTKDNNEEIKRAEYEKLLASGGKIRSIPFVIKKAPNEKYFKLRDRINELHYSEYTNGIIAMASPLDFHEYATEMNYDTLGNKEYGTFMKILDNYSLGKDYSKQSFLGLSFLSDGVWVFCFTRALGLPLGSYEKEFFRVSLDHTVYFHDANFDSSEWLFLDFRFVNMKNNRFLTVLNYYTLQGKLIATVLQEVYTSLHQGIIDKSQEIAVKSGNKKQVTTPKL</sequence>
<dbReference type="InterPro" id="IPR029069">
    <property type="entry name" value="HotDog_dom_sf"/>
</dbReference>
<feature type="domain" description="Acyl-CoA thioesterase-like C-terminal" evidence="4">
    <location>
        <begin position="234"/>
        <end position="320"/>
    </location>
</feature>
<dbReference type="AlphaFoldDB" id="A0A367YNQ7"/>
<accession>A0A367YNQ7</accession>
<dbReference type="InterPro" id="IPR003703">
    <property type="entry name" value="Acyl_CoA_thio"/>
</dbReference>
<evidence type="ECO:0000256" key="2">
    <source>
        <dbReference type="ARBA" id="ARBA00022801"/>
    </source>
</evidence>
<gene>
    <name evidence="5" type="primary">TES1_1</name>
    <name evidence="5" type="ORF">Cantr_02989</name>
</gene>
<evidence type="ECO:0000313" key="5">
    <source>
        <dbReference type="EMBL" id="RCK67464.1"/>
    </source>
</evidence>
<dbReference type="CDD" id="cd03445">
    <property type="entry name" value="Thioesterase_II_repeat2"/>
    <property type="match status" value="1"/>
</dbReference>
<dbReference type="Pfam" id="PF20789">
    <property type="entry name" value="4HBT_3C"/>
    <property type="match status" value="1"/>
</dbReference>
<evidence type="ECO:0000313" key="6">
    <source>
        <dbReference type="Proteomes" id="UP000253472"/>
    </source>
</evidence>
<evidence type="ECO:0000259" key="4">
    <source>
        <dbReference type="Pfam" id="PF20789"/>
    </source>
</evidence>
<protein>
    <submittedName>
        <fullName evidence="5">Peroxisomal acyl-coenzyme A thioester hydrolase 1</fullName>
    </submittedName>
</protein>
<feature type="domain" description="Acyl-CoA thioesterase-like N-terminal HotDog" evidence="3">
    <location>
        <begin position="49"/>
        <end position="129"/>
    </location>
</feature>
<dbReference type="InterPro" id="IPR042171">
    <property type="entry name" value="Acyl-CoA_hotdog"/>
</dbReference>
<dbReference type="Pfam" id="PF13622">
    <property type="entry name" value="4HBT_3"/>
    <property type="match status" value="1"/>
</dbReference>
<comment type="similarity">
    <text evidence="1">Belongs to the C/M/P thioester hydrolase family.</text>
</comment>
<dbReference type="GO" id="GO:0009062">
    <property type="term" value="P:fatty acid catabolic process"/>
    <property type="evidence" value="ECO:0007669"/>
    <property type="project" value="TreeGrafter"/>
</dbReference>
<dbReference type="SUPFAM" id="SSF54637">
    <property type="entry name" value="Thioesterase/thiol ester dehydrase-isomerase"/>
    <property type="match status" value="2"/>
</dbReference>
<dbReference type="GO" id="GO:0005782">
    <property type="term" value="C:peroxisomal matrix"/>
    <property type="evidence" value="ECO:0007669"/>
    <property type="project" value="UniProtKB-SubCell"/>
</dbReference>
<evidence type="ECO:0000256" key="1">
    <source>
        <dbReference type="ARBA" id="ARBA00006538"/>
    </source>
</evidence>
<keyword evidence="2 5" id="KW-0378">Hydrolase</keyword>
<dbReference type="EMBL" id="QLNQ01000001">
    <property type="protein sequence ID" value="RCK67464.1"/>
    <property type="molecule type" value="Genomic_DNA"/>
</dbReference>
<dbReference type="OrthoDB" id="68328at2759"/>
<organism evidence="5 6">
    <name type="scientific">Candida viswanathii</name>
    <dbReference type="NCBI Taxonomy" id="5486"/>
    <lineage>
        <taxon>Eukaryota</taxon>
        <taxon>Fungi</taxon>
        <taxon>Dikarya</taxon>
        <taxon>Ascomycota</taxon>
        <taxon>Saccharomycotina</taxon>
        <taxon>Pichiomycetes</taxon>
        <taxon>Debaryomycetaceae</taxon>
        <taxon>Candida/Lodderomyces clade</taxon>
        <taxon>Candida</taxon>
    </lineage>
</organism>
<dbReference type="CDD" id="cd03444">
    <property type="entry name" value="Thioesterase_II_repeat1"/>
    <property type="match status" value="1"/>
</dbReference>
<dbReference type="GO" id="GO:0047617">
    <property type="term" value="F:fatty acyl-CoA hydrolase activity"/>
    <property type="evidence" value="ECO:0007669"/>
    <property type="project" value="InterPro"/>
</dbReference>
<name>A0A367YNQ7_9ASCO</name>
<dbReference type="PANTHER" id="PTHR11066">
    <property type="entry name" value="ACYL-COA THIOESTERASE"/>
    <property type="match status" value="1"/>
</dbReference>
<dbReference type="GO" id="GO:0006637">
    <property type="term" value="P:acyl-CoA metabolic process"/>
    <property type="evidence" value="ECO:0007669"/>
    <property type="project" value="InterPro"/>
</dbReference>
<dbReference type="Gene3D" id="2.40.160.210">
    <property type="entry name" value="Acyl-CoA thioesterase, double hotdog domain"/>
    <property type="match status" value="1"/>
</dbReference>
<dbReference type="Proteomes" id="UP000253472">
    <property type="component" value="Unassembled WGS sequence"/>
</dbReference>
<evidence type="ECO:0000259" key="3">
    <source>
        <dbReference type="Pfam" id="PF13622"/>
    </source>
</evidence>
<proteinExistence type="inferred from homology"/>
<dbReference type="STRING" id="5486.A0A367YNQ7"/>
<dbReference type="PANTHER" id="PTHR11066:SF34">
    <property type="entry name" value="ACYL-COENZYME A THIOESTERASE 8"/>
    <property type="match status" value="1"/>
</dbReference>
<reference evidence="5 6" key="1">
    <citation type="submission" date="2018-06" db="EMBL/GenBank/DDBJ databases">
        <title>Whole genome sequencing of Candida tropicalis (genome annotated by CSBL at Korea University).</title>
        <authorList>
            <person name="Ahn J."/>
        </authorList>
    </citation>
    <scope>NUCLEOTIDE SEQUENCE [LARGE SCALE GENOMIC DNA]</scope>
    <source>
        <strain evidence="5 6">ATCC 20962</strain>
    </source>
</reference>
<dbReference type="InterPro" id="IPR049449">
    <property type="entry name" value="TesB_ACOT8-like_N"/>
</dbReference>
<keyword evidence="6" id="KW-1185">Reference proteome</keyword>